<dbReference type="GO" id="GO:0006412">
    <property type="term" value="P:translation"/>
    <property type="evidence" value="ECO:0007669"/>
    <property type="project" value="InterPro"/>
</dbReference>
<protein>
    <recommendedName>
        <fullName evidence="4">Small ribosomal subunit protein uS7 domain-containing protein</fullName>
    </recommendedName>
</protein>
<dbReference type="PANTHER" id="PTHR11205">
    <property type="entry name" value="RIBOSOMAL PROTEIN S7"/>
    <property type="match status" value="1"/>
</dbReference>
<gene>
    <name evidence="5" type="ORF">GSLYS_00002818001</name>
</gene>
<dbReference type="AlphaFoldDB" id="A0AAV2H522"/>
<evidence type="ECO:0000256" key="3">
    <source>
        <dbReference type="ARBA" id="ARBA00023274"/>
    </source>
</evidence>
<comment type="caution">
    <text evidence="5">The sequence shown here is derived from an EMBL/GenBank/DDBJ whole genome shotgun (WGS) entry which is preliminary data.</text>
</comment>
<dbReference type="InterPro" id="IPR023798">
    <property type="entry name" value="Ribosomal_uS7_dom"/>
</dbReference>
<dbReference type="GO" id="GO:0005840">
    <property type="term" value="C:ribosome"/>
    <property type="evidence" value="ECO:0007669"/>
    <property type="project" value="UniProtKB-KW"/>
</dbReference>
<dbReference type="Pfam" id="PF00177">
    <property type="entry name" value="Ribosomal_S7"/>
    <property type="match status" value="1"/>
</dbReference>
<accession>A0AAV2H522</accession>
<reference evidence="5 6" key="1">
    <citation type="submission" date="2024-04" db="EMBL/GenBank/DDBJ databases">
        <authorList>
            <consortium name="Genoscope - CEA"/>
            <person name="William W."/>
        </authorList>
    </citation>
    <scope>NUCLEOTIDE SEQUENCE [LARGE SCALE GENOMIC DNA]</scope>
</reference>
<dbReference type="Proteomes" id="UP001497497">
    <property type="component" value="Unassembled WGS sequence"/>
</dbReference>
<dbReference type="CDD" id="cd14870">
    <property type="entry name" value="uS7_Mitochondria_Mammalian"/>
    <property type="match status" value="1"/>
</dbReference>
<evidence type="ECO:0000256" key="2">
    <source>
        <dbReference type="ARBA" id="ARBA00022980"/>
    </source>
</evidence>
<keyword evidence="2" id="KW-0689">Ribosomal protein</keyword>
<name>A0AAV2H522_LYMST</name>
<evidence type="ECO:0000313" key="5">
    <source>
        <dbReference type="EMBL" id="CAL1528648.1"/>
    </source>
</evidence>
<dbReference type="SUPFAM" id="SSF47973">
    <property type="entry name" value="Ribosomal protein S7"/>
    <property type="match status" value="1"/>
</dbReference>
<evidence type="ECO:0000313" key="6">
    <source>
        <dbReference type="Proteomes" id="UP001497497"/>
    </source>
</evidence>
<proteinExistence type="inferred from homology"/>
<dbReference type="InterPro" id="IPR036823">
    <property type="entry name" value="Ribosomal_uS7_dom_sf"/>
</dbReference>
<dbReference type="InterPro" id="IPR000235">
    <property type="entry name" value="Ribosomal_uS7"/>
</dbReference>
<dbReference type="EMBL" id="CAXITT010000035">
    <property type="protein sequence ID" value="CAL1528648.1"/>
    <property type="molecule type" value="Genomic_DNA"/>
</dbReference>
<organism evidence="5 6">
    <name type="scientific">Lymnaea stagnalis</name>
    <name type="common">Great pond snail</name>
    <name type="synonym">Helix stagnalis</name>
    <dbReference type="NCBI Taxonomy" id="6523"/>
    <lineage>
        <taxon>Eukaryota</taxon>
        <taxon>Metazoa</taxon>
        <taxon>Spiralia</taxon>
        <taxon>Lophotrochozoa</taxon>
        <taxon>Mollusca</taxon>
        <taxon>Gastropoda</taxon>
        <taxon>Heterobranchia</taxon>
        <taxon>Euthyneura</taxon>
        <taxon>Panpulmonata</taxon>
        <taxon>Hygrophila</taxon>
        <taxon>Lymnaeoidea</taxon>
        <taxon>Lymnaeidae</taxon>
        <taxon>Lymnaea</taxon>
    </lineage>
</organism>
<feature type="domain" description="Small ribosomal subunit protein uS7" evidence="4">
    <location>
        <begin position="84"/>
        <end position="237"/>
    </location>
</feature>
<evidence type="ECO:0000256" key="1">
    <source>
        <dbReference type="ARBA" id="ARBA00007151"/>
    </source>
</evidence>
<evidence type="ECO:0000259" key="4">
    <source>
        <dbReference type="Pfam" id="PF00177"/>
    </source>
</evidence>
<comment type="similarity">
    <text evidence="1">Belongs to the universal ribosomal protein uS7 family.</text>
</comment>
<keyword evidence="6" id="KW-1185">Reference proteome</keyword>
<dbReference type="Gene3D" id="1.10.455.10">
    <property type="entry name" value="Ribosomal protein S7 domain"/>
    <property type="match status" value="1"/>
</dbReference>
<dbReference type="GO" id="GO:1990904">
    <property type="term" value="C:ribonucleoprotein complex"/>
    <property type="evidence" value="ECO:0007669"/>
    <property type="project" value="UniProtKB-KW"/>
</dbReference>
<sequence length="243" mass="28571">MATPLNKVYGVMKVVLYVRKTCPLQFASRLNPCFHYSLIQVSRMSQYHPKYVDPIINKDELAEGIPENDIRRHRPIKAPTTDRSISPLFYDPTVNKFTVMMMKGGNKERVREIMRGLFENLKHTQIELWNKAKTDQERHAIECNPIEIFKKAIENCEPLLMIKRVVKGGVPYRVPVCARPNEKTFRAMKWIIESCRDKERRLPMENKLAWEIMDAYNNQGKAVRKKQEVHKICESNRAYAHLR</sequence>
<keyword evidence="3" id="KW-0687">Ribonucleoprotein</keyword>